<dbReference type="EMBL" id="JGZO01000023">
    <property type="protein sequence ID" value="KFI91464.1"/>
    <property type="molecule type" value="Genomic_DNA"/>
</dbReference>
<dbReference type="PANTHER" id="PTHR30290:SF10">
    <property type="entry name" value="PERIPLASMIC OLIGOPEPTIDE-BINDING PROTEIN-RELATED"/>
    <property type="match status" value="1"/>
</dbReference>
<evidence type="ECO:0000256" key="3">
    <source>
        <dbReference type="ARBA" id="ARBA00022448"/>
    </source>
</evidence>
<dbReference type="SUPFAM" id="SSF53850">
    <property type="entry name" value="Periplasmic binding protein-like II"/>
    <property type="match status" value="1"/>
</dbReference>
<keyword evidence="6" id="KW-0472">Membrane</keyword>
<dbReference type="Proteomes" id="UP000029033">
    <property type="component" value="Unassembled WGS sequence"/>
</dbReference>
<dbReference type="GO" id="GO:0042597">
    <property type="term" value="C:periplasmic space"/>
    <property type="evidence" value="ECO:0007669"/>
    <property type="project" value="UniProtKB-ARBA"/>
</dbReference>
<dbReference type="PIRSF" id="PIRSF002741">
    <property type="entry name" value="MppA"/>
    <property type="match status" value="1"/>
</dbReference>
<comment type="subcellular location">
    <subcellularLocation>
        <location evidence="1">Cell envelope</location>
    </subcellularLocation>
</comment>
<dbReference type="Gene3D" id="3.10.105.10">
    <property type="entry name" value="Dipeptide-binding Protein, Domain 3"/>
    <property type="match status" value="1"/>
</dbReference>
<dbReference type="GO" id="GO:1904680">
    <property type="term" value="F:peptide transmembrane transporter activity"/>
    <property type="evidence" value="ECO:0007669"/>
    <property type="project" value="TreeGrafter"/>
</dbReference>
<dbReference type="InterPro" id="IPR039424">
    <property type="entry name" value="SBP_5"/>
</dbReference>
<feature type="transmembrane region" description="Helical" evidence="6">
    <location>
        <begin position="57"/>
        <end position="80"/>
    </location>
</feature>
<dbReference type="STRING" id="158787.BSCA_2161"/>
<evidence type="ECO:0000256" key="4">
    <source>
        <dbReference type="ARBA" id="ARBA00022729"/>
    </source>
</evidence>
<evidence type="ECO:0000313" key="8">
    <source>
        <dbReference type="EMBL" id="KFI91464.1"/>
    </source>
</evidence>
<feature type="compositionally biased region" description="Low complexity" evidence="5">
    <location>
        <begin position="19"/>
        <end position="40"/>
    </location>
</feature>
<proteinExistence type="inferred from homology"/>
<dbReference type="PANTHER" id="PTHR30290">
    <property type="entry name" value="PERIPLASMIC BINDING COMPONENT OF ABC TRANSPORTER"/>
    <property type="match status" value="1"/>
</dbReference>
<evidence type="ECO:0000256" key="1">
    <source>
        <dbReference type="ARBA" id="ARBA00004196"/>
    </source>
</evidence>
<dbReference type="GO" id="GO:0030313">
    <property type="term" value="C:cell envelope"/>
    <property type="evidence" value="ECO:0007669"/>
    <property type="project" value="UniProtKB-SubCell"/>
</dbReference>
<comment type="similarity">
    <text evidence="2">Belongs to the bacterial solute-binding protein 5 family.</text>
</comment>
<evidence type="ECO:0000256" key="5">
    <source>
        <dbReference type="SAM" id="MobiDB-lite"/>
    </source>
</evidence>
<keyword evidence="6" id="KW-0812">Transmembrane</keyword>
<accession>A0A087D7G4</accession>
<sequence length="565" mass="60499">MSENNGAHGESGATDDIDNTTGAGNAPNGAGSAPGAGSAASTDASLESRAKTAKQGFNWWVVAVIAIIAVVAVVLGVTLFKPKSDANGNAAADSGSAAGTVTIGLKLAPTNLDIRNQSGSSLDQVLIGNVYEGLVARDSDNQVVSAIAKSWDESSDGLTYTFHLNSGMTFSNGDALTAEDVVWSINDLIKNQYHDADSLSMVKSVEAQGDDTVVLTLKTPNANLLWTLTGRPGLVFDKDAKYDAKTEAIGSGPYTVSKFVTNDSITFKANDKYWGKNKAKTGTVVVKYFADDNAAVNALKSGSVQVLAPISPNLSSSLDSAKFTVKAGDDTDKYVMAFNSIGAKTSDKRVRQAIRYAINHDELIASRGGADTALGGPIPSLDPGYEDLTGLYPYDLDKAKSLMAEAGYSESKPLELRLTYANTYGTELGDQLRSQLAKIGIDLKVNVVEFSTWLQDVYTNKDYDISLVDHNESHDFYQWATPDYYYNYDNAEVQKLYQQAIASTSDKTRDELLAKAAKIVSEDAPADWLFNYRVTTAWANGVTGFPVNLNQTLLPLYNLAYTPAK</sequence>
<comment type="caution">
    <text evidence="8">The sequence shown here is derived from an EMBL/GenBank/DDBJ whole genome shotgun (WGS) entry which is preliminary data.</text>
</comment>
<evidence type="ECO:0000256" key="6">
    <source>
        <dbReference type="SAM" id="Phobius"/>
    </source>
</evidence>
<evidence type="ECO:0000313" key="9">
    <source>
        <dbReference type="Proteomes" id="UP000029033"/>
    </source>
</evidence>
<dbReference type="OrthoDB" id="9796817at2"/>
<dbReference type="RefSeq" id="WP_033519349.1">
    <property type="nucleotide sequence ID" value="NZ_CAUPKV010000006.1"/>
</dbReference>
<gene>
    <name evidence="8" type="ORF">BSCA_2161</name>
</gene>
<keyword evidence="3" id="KW-0813">Transport</keyword>
<feature type="region of interest" description="Disordered" evidence="5">
    <location>
        <begin position="1"/>
        <end position="40"/>
    </location>
</feature>
<keyword evidence="4" id="KW-0732">Signal</keyword>
<organism evidence="8 9">
    <name type="scientific">Bifidobacterium scardovii</name>
    <dbReference type="NCBI Taxonomy" id="158787"/>
    <lineage>
        <taxon>Bacteria</taxon>
        <taxon>Bacillati</taxon>
        <taxon>Actinomycetota</taxon>
        <taxon>Actinomycetes</taxon>
        <taxon>Bifidobacteriales</taxon>
        <taxon>Bifidobacteriaceae</taxon>
        <taxon>Bifidobacterium</taxon>
    </lineage>
</organism>
<evidence type="ECO:0000256" key="2">
    <source>
        <dbReference type="ARBA" id="ARBA00005695"/>
    </source>
</evidence>
<evidence type="ECO:0000259" key="7">
    <source>
        <dbReference type="Pfam" id="PF00496"/>
    </source>
</evidence>
<dbReference type="Pfam" id="PF00496">
    <property type="entry name" value="SBP_bac_5"/>
    <property type="match status" value="1"/>
</dbReference>
<reference evidence="8 9" key="1">
    <citation type="submission" date="2014-03" db="EMBL/GenBank/DDBJ databases">
        <title>Genomics of Bifidobacteria.</title>
        <authorList>
            <person name="Ventura M."/>
            <person name="Milani C."/>
            <person name="Lugli G.A."/>
        </authorList>
    </citation>
    <scope>NUCLEOTIDE SEQUENCE [LARGE SCALE GENOMIC DNA]</scope>
    <source>
        <strain evidence="8 9">LMG 21589</strain>
    </source>
</reference>
<dbReference type="Gene3D" id="3.40.190.10">
    <property type="entry name" value="Periplasmic binding protein-like II"/>
    <property type="match status" value="1"/>
</dbReference>
<dbReference type="InterPro" id="IPR000914">
    <property type="entry name" value="SBP_5_dom"/>
</dbReference>
<dbReference type="GO" id="GO:0015833">
    <property type="term" value="P:peptide transport"/>
    <property type="evidence" value="ECO:0007669"/>
    <property type="project" value="TreeGrafter"/>
</dbReference>
<dbReference type="GO" id="GO:0043190">
    <property type="term" value="C:ATP-binding cassette (ABC) transporter complex"/>
    <property type="evidence" value="ECO:0007669"/>
    <property type="project" value="InterPro"/>
</dbReference>
<keyword evidence="6" id="KW-1133">Transmembrane helix</keyword>
<dbReference type="CDD" id="cd08494">
    <property type="entry name" value="PBP2_NikA_DppA_OppA_like_6"/>
    <property type="match status" value="1"/>
</dbReference>
<dbReference type="AlphaFoldDB" id="A0A087D7G4"/>
<dbReference type="InterPro" id="IPR030678">
    <property type="entry name" value="Peptide/Ni-bd"/>
</dbReference>
<protein>
    <submittedName>
        <fullName evidence="8">Glutathione-binding protein</fullName>
    </submittedName>
</protein>
<feature type="domain" description="Solute-binding protein family 5" evidence="7">
    <location>
        <begin position="143"/>
        <end position="473"/>
    </location>
</feature>
<name>A0A087D7G4_9BIFI</name>
<dbReference type="GeneID" id="85165234"/>
<dbReference type="eggNOG" id="COG0747">
    <property type="taxonomic scope" value="Bacteria"/>
</dbReference>
<keyword evidence="9" id="KW-1185">Reference proteome</keyword>